<dbReference type="Pfam" id="PF07103">
    <property type="entry name" value="DUF1365"/>
    <property type="match status" value="1"/>
</dbReference>
<dbReference type="AlphaFoldDB" id="A0A2K8KR66"/>
<dbReference type="Proteomes" id="UP000229757">
    <property type="component" value="Chromosome"/>
</dbReference>
<sequence length="279" mass="31819">MSASIVDLAADRLGGNSRLMIGWVRHRRFAPKAHSLKYPMFMLYLDLDELPQVMACSRLMSMERFNWLNFRRSDFFGDPQRSLKSAVVGKIAEQSAILESNIARVCMLTNLRTLGFLSNPVTFYYAFDAADQLLAIMPEITNTPWGERFQYVLSATPDDRAISPVSYSAKACRFKLIKDFHISPFHPMNLNYDWRFAQPGRRKNTIHLESWQGGDKIFDASLSLAPTPISAAAIRHTLIRFPAMAVKISTGIYWHALKLWLKGVPFYPHPKNAKKEKSS</sequence>
<protein>
    <recommendedName>
        <fullName evidence="3">Chromosome partitioning protein ParA</fullName>
    </recommendedName>
</protein>
<proteinExistence type="predicted"/>
<dbReference type="EMBL" id="CP011797">
    <property type="protein sequence ID" value="ATX77228.1"/>
    <property type="molecule type" value="Genomic_DNA"/>
</dbReference>
<dbReference type="KEGG" id="rfo:REIFOR_02094"/>
<accession>A0A2K8KR66</accession>
<reference evidence="1 2" key="1">
    <citation type="journal article" date="2017" name="Environ. Microbiol.">
        <title>Genomic and physiological analyses of 'Reinekea forsetii' reveal a versatile opportunistic lifestyle during spring algae blooms.</title>
        <authorList>
            <person name="Avci B."/>
            <person name="Hahnke R.L."/>
            <person name="Chafee M."/>
            <person name="Fischer T."/>
            <person name="Gruber-Vodicka H."/>
            <person name="Tegetmeyer H.E."/>
            <person name="Harder J."/>
            <person name="Fuchs B.M."/>
            <person name="Amann R.I."/>
            <person name="Teeling H."/>
        </authorList>
    </citation>
    <scope>NUCLEOTIDE SEQUENCE [LARGE SCALE GENOMIC DNA]</scope>
    <source>
        <strain evidence="1 2">Hel1_31_D35</strain>
    </source>
</reference>
<name>A0A2K8KR66_9GAMM</name>
<evidence type="ECO:0000313" key="2">
    <source>
        <dbReference type="Proteomes" id="UP000229757"/>
    </source>
</evidence>
<dbReference type="InterPro" id="IPR010775">
    <property type="entry name" value="DUF1365"/>
</dbReference>
<dbReference type="PANTHER" id="PTHR33973:SF4">
    <property type="entry name" value="OS07G0153300 PROTEIN"/>
    <property type="match status" value="1"/>
</dbReference>
<dbReference type="PANTHER" id="PTHR33973">
    <property type="entry name" value="OS07G0153300 PROTEIN"/>
    <property type="match status" value="1"/>
</dbReference>
<gene>
    <name evidence="1" type="ORF">REIFOR_02094</name>
</gene>
<dbReference type="OrthoDB" id="9778801at2"/>
<evidence type="ECO:0008006" key="3">
    <source>
        <dbReference type="Google" id="ProtNLM"/>
    </source>
</evidence>
<dbReference type="RefSeq" id="WP_100257503.1">
    <property type="nucleotide sequence ID" value="NZ_CP011797.1"/>
</dbReference>
<organism evidence="1 2">
    <name type="scientific">Reinekea forsetii</name>
    <dbReference type="NCBI Taxonomy" id="1336806"/>
    <lineage>
        <taxon>Bacteria</taxon>
        <taxon>Pseudomonadati</taxon>
        <taxon>Pseudomonadota</taxon>
        <taxon>Gammaproteobacteria</taxon>
        <taxon>Oceanospirillales</taxon>
        <taxon>Saccharospirillaceae</taxon>
        <taxon>Reinekea</taxon>
    </lineage>
</organism>
<keyword evidence="2" id="KW-1185">Reference proteome</keyword>
<evidence type="ECO:0000313" key="1">
    <source>
        <dbReference type="EMBL" id="ATX77228.1"/>
    </source>
</evidence>